<proteinExistence type="inferred from homology"/>
<accession>D3FZK2</accession>
<dbReference type="Pfam" id="PF00768">
    <property type="entry name" value="Peptidase_S11"/>
    <property type="match status" value="1"/>
</dbReference>
<dbReference type="RefSeq" id="WP_012960517.1">
    <property type="nucleotide sequence ID" value="NC_013791.2"/>
</dbReference>
<dbReference type="PRINTS" id="PR00725">
    <property type="entry name" value="DADACBPTASE1"/>
</dbReference>
<dbReference type="SUPFAM" id="SSF56601">
    <property type="entry name" value="beta-lactamase/transpeptidase-like"/>
    <property type="match status" value="1"/>
</dbReference>
<feature type="active site" description="Proton acceptor" evidence="7">
    <location>
        <position position="154"/>
    </location>
</feature>
<dbReference type="eggNOG" id="COG1686">
    <property type="taxonomic scope" value="Bacteria"/>
</dbReference>
<dbReference type="AlphaFoldDB" id="D3FZK2"/>
<dbReference type="Gene3D" id="3.40.710.10">
    <property type="entry name" value="DD-peptidase/beta-lactamase superfamily"/>
    <property type="match status" value="1"/>
</dbReference>
<feature type="active site" evidence="7">
    <location>
        <position position="208"/>
    </location>
</feature>
<evidence type="ECO:0000256" key="2">
    <source>
        <dbReference type="ARBA" id="ARBA00022729"/>
    </source>
</evidence>
<keyword evidence="6" id="KW-0961">Cell wall biogenesis/degradation</keyword>
<dbReference type="GO" id="GO:0006508">
    <property type="term" value="P:proteolysis"/>
    <property type="evidence" value="ECO:0007669"/>
    <property type="project" value="InterPro"/>
</dbReference>
<dbReference type="PANTHER" id="PTHR21581:SF33">
    <property type="entry name" value="D-ALANYL-D-ALANINE CARBOXYPEPTIDASE DACB"/>
    <property type="match status" value="1"/>
</dbReference>
<keyword evidence="12" id="KW-0645">Protease</keyword>
<dbReference type="Proteomes" id="UP000001544">
    <property type="component" value="Chromosome"/>
</dbReference>
<evidence type="ECO:0000256" key="4">
    <source>
        <dbReference type="ARBA" id="ARBA00022960"/>
    </source>
</evidence>
<dbReference type="GO" id="GO:0008360">
    <property type="term" value="P:regulation of cell shape"/>
    <property type="evidence" value="ECO:0007669"/>
    <property type="project" value="UniProtKB-KW"/>
</dbReference>
<comment type="similarity">
    <text evidence="1 9">Belongs to the peptidase S11 family.</text>
</comment>
<organism evidence="12 13">
    <name type="scientific">Alkalihalophilus pseudofirmus (strain ATCC BAA-2126 / JCM 17055 / OF4)</name>
    <name type="common">Bacillus pseudofirmus</name>
    <dbReference type="NCBI Taxonomy" id="398511"/>
    <lineage>
        <taxon>Bacteria</taxon>
        <taxon>Bacillati</taxon>
        <taxon>Bacillota</taxon>
        <taxon>Bacilli</taxon>
        <taxon>Bacillales</taxon>
        <taxon>Bacillaceae</taxon>
        <taxon>Alkalihalophilus</taxon>
    </lineage>
</organism>
<dbReference type="InterPro" id="IPR018044">
    <property type="entry name" value="Peptidase_S11"/>
</dbReference>
<name>D3FZK2_ALKPO</name>
<dbReference type="InterPro" id="IPR012854">
    <property type="entry name" value="Cu_amine_oxidase-like_N"/>
</dbReference>
<keyword evidence="3" id="KW-0378">Hydrolase</keyword>
<keyword evidence="2" id="KW-0732">Signal</keyword>
<evidence type="ECO:0000256" key="5">
    <source>
        <dbReference type="ARBA" id="ARBA00022984"/>
    </source>
</evidence>
<dbReference type="STRING" id="398511.BpOF4_05910"/>
<feature type="binding site" evidence="8">
    <location>
        <position position="322"/>
    </location>
    <ligand>
        <name>substrate</name>
    </ligand>
</feature>
<reference evidence="12 13" key="1">
    <citation type="journal article" date="2011" name="Environ. Microbiol.">
        <title>Genome of alkaliphilic Bacillus pseudofirmus OF4 reveals adaptations that support the ability to grow in an external pH range from 7.5 to 11.4.</title>
        <authorList>
            <person name="Janto B."/>
            <person name="Ahmed A."/>
            <person name="Ito M."/>
            <person name="Liu J."/>
            <person name="Hicks D.B."/>
            <person name="Pagni S."/>
            <person name="Fackelmayer O.J."/>
            <person name="Smith T.A."/>
            <person name="Earl J."/>
            <person name="Elbourne L.D."/>
            <person name="Hassan K."/>
            <person name="Paulsen I.T."/>
            <person name="Kolsto A.B."/>
            <person name="Tourasse N.J."/>
            <person name="Ehrlich G.D."/>
            <person name="Boissy R."/>
            <person name="Ivey D.M."/>
            <person name="Li G."/>
            <person name="Xue Y."/>
            <person name="Ma Y."/>
            <person name="Hu F.Z."/>
            <person name="Krulwich T.A."/>
        </authorList>
    </citation>
    <scope>NUCLEOTIDE SEQUENCE [LARGE SCALE GENOMIC DNA]</scope>
    <source>
        <strain evidence="13">ATCC BAA-2126 / JCM 17055 / OF4</strain>
    </source>
</reference>
<keyword evidence="5" id="KW-0573">Peptidoglycan synthesis</keyword>
<evidence type="ECO:0000256" key="3">
    <source>
        <dbReference type="ARBA" id="ARBA00022801"/>
    </source>
</evidence>
<evidence type="ECO:0000256" key="7">
    <source>
        <dbReference type="PIRSR" id="PIRSR618044-1"/>
    </source>
</evidence>
<evidence type="ECO:0000256" key="1">
    <source>
        <dbReference type="ARBA" id="ARBA00007164"/>
    </source>
</evidence>
<dbReference type="HOGENOM" id="CLU_497534_0_0_9"/>
<protein>
    <submittedName>
        <fullName evidence="12">D-alanyl-D-alanine carboxypeptidase</fullName>
    </submittedName>
</protein>
<evidence type="ECO:0000256" key="8">
    <source>
        <dbReference type="PIRSR" id="PIRSR618044-2"/>
    </source>
</evidence>
<evidence type="ECO:0000259" key="11">
    <source>
        <dbReference type="Pfam" id="PF07833"/>
    </source>
</evidence>
<keyword evidence="4" id="KW-0133">Cell shape</keyword>
<dbReference type="PANTHER" id="PTHR21581">
    <property type="entry name" value="D-ALANYL-D-ALANINE CARBOXYPEPTIDASE"/>
    <property type="match status" value="1"/>
</dbReference>
<evidence type="ECO:0000256" key="6">
    <source>
        <dbReference type="ARBA" id="ARBA00023316"/>
    </source>
</evidence>
<dbReference type="EMBL" id="CP001878">
    <property type="protein sequence ID" value="ADC49244.1"/>
    <property type="molecule type" value="Genomic_DNA"/>
</dbReference>
<evidence type="ECO:0000259" key="10">
    <source>
        <dbReference type="Pfam" id="PF00768"/>
    </source>
</evidence>
<dbReference type="GO" id="GO:0009252">
    <property type="term" value="P:peptidoglycan biosynthetic process"/>
    <property type="evidence" value="ECO:0007669"/>
    <property type="project" value="UniProtKB-KW"/>
</dbReference>
<dbReference type="SUPFAM" id="SSF55383">
    <property type="entry name" value="Copper amine oxidase, domain N"/>
    <property type="match status" value="1"/>
</dbReference>
<dbReference type="GO" id="GO:0071555">
    <property type="term" value="P:cell wall organization"/>
    <property type="evidence" value="ECO:0007669"/>
    <property type="project" value="UniProtKB-KW"/>
</dbReference>
<sequence length="547" mass="59740">MNKLLQISIFIVLLLILVFPSTNVFAFSSLQNVYMFEEPYIVEHKGSASLLPGTMLTHNNQSYIPLRDAANLFDLEITSNASGIFLESRTSSSSIHINSSLNHPLPKQTIPSNDFVSFSIPIGAHAGAVLESGQDRPSFTKNANAALYPASTVKVMTALLAIEKGNLSDRVVVGPGAATVPFDSSKAGVRPGDVMTLEQLLHGLMLPSGNDAAVAIAEHIGGSHWQFVQMMNQRARELGATNTTFMNAHGYDHPSQKTTVSDLAKIGAEASKHPEFLKLISTPTYATTYRNRAGSPVHKVWRNTNQMLHNQAYRHSSIIGGKTGYTSVSRHNLISFAEAGGSTYTTVILRGERTQRYYDTTNMLSRAISARQQFDQSNKKQVRVLPLSSSILYNNQPVNLENQAFMYNGTTYIHTDLLSLFSNAVTTASVSSVQQMHAAVNGEIIGFDLTPPVLSSGRMLVPIRAIFDFLELDVHWDASTQTVTGSNRDTVIELRVNQTTAKVNGTTHTLDVPATVVNGRTLVPIRFVAESTGSTIDWGRARVLYLN</sequence>
<feature type="domain" description="Peptidase S11 D-alanyl-D-alanine carboxypeptidase A N-terminal" evidence="10">
    <location>
        <begin position="140"/>
        <end position="350"/>
    </location>
</feature>
<keyword evidence="12" id="KW-0121">Carboxypeptidase</keyword>
<dbReference type="eggNOG" id="COG1555">
    <property type="taxonomic scope" value="Bacteria"/>
</dbReference>
<dbReference type="Gene3D" id="3.30.457.10">
    <property type="entry name" value="Copper amine oxidase-like, N-terminal domain"/>
    <property type="match status" value="1"/>
</dbReference>
<feature type="active site" description="Acyl-ester intermediate" evidence="7">
    <location>
        <position position="151"/>
    </location>
</feature>
<dbReference type="InterPro" id="IPR036582">
    <property type="entry name" value="Mao_N_sf"/>
</dbReference>
<feature type="domain" description="Copper amine oxidase-like N-terminal" evidence="11">
    <location>
        <begin position="440"/>
        <end position="541"/>
    </location>
</feature>
<evidence type="ECO:0000256" key="9">
    <source>
        <dbReference type="RuleBase" id="RU004016"/>
    </source>
</evidence>
<evidence type="ECO:0000313" key="13">
    <source>
        <dbReference type="Proteomes" id="UP000001544"/>
    </source>
</evidence>
<dbReference type="InterPro" id="IPR012338">
    <property type="entry name" value="Beta-lactam/transpept-like"/>
</dbReference>
<evidence type="ECO:0000313" key="12">
    <source>
        <dbReference type="EMBL" id="ADC49244.1"/>
    </source>
</evidence>
<dbReference type="InterPro" id="IPR001967">
    <property type="entry name" value="Peptidase_S11_N"/>
</dbReference>
<gene>
    <name evidence="12" type="primary">dacA</name>
    <name evidence="12" type="ordered locus">BpOF4_05910</name>
</gene>
<dbReference type="KEGG" id="bpf:BpOF4_05910"/>
<keyword evidence="13" id="KW-1185">Reference proteome</keyword>
<dbReference type="Pfam" id="PF07833">
    <property type="entry name" value="Cu_amine_oxidN1"/>
    <property type="match status" value="1"/>
</dbReference>
<dbReference type="GO" id="GO:0009002">
    <property type="term" value="F:serine-type D-Ala-D-Ala carboxypeptidase activity"/>
    <property type="evidence" value="ECO:0007669"/>
    <property type="project" value="InterPro"/>
</dbReference>